<reference evidence="1 2" key="1">
    <citation type="submission" date="2018-06" db="EMBL/GenBank/DDBJ databases">
        <authorList>
            <consortium name="Pathogen Informatics"/>
            <person name="Doyle S."/>
        </authorList>
    </citation>
    <scope>NUCLEOTIDE SEQUENCE [LARGE SCALE GENOMIC DNA]</scope>
    <source>
        <strain evidence="1 2">NCTC12112</strain>
    </source>
</reference>
<dbReference type="RefSeq" id="WP_005981423.1">
    <property type="nucleotide sequence ID" value="NZ_CABKNW010000005.1"/>
</dbReference>
<evidence type="ECO:0000313" key="2">
    <source>
        <dbReference type="Proteomes" id="UP000249008"/>
    </source>
</evidence>
<dbReference type="EMBL" id="LS483487">
    <property type="protein sequence ID" value="SQJ08938.1"/>
    <property type="molecule type" value="Genomic_DNA"/>
</dbReference>
<organism evidence="1 2">
    <name type="scientific">Fusobacterium ulcerans</name>
    <dbReference type="NCBI Taxonomy" id="861"/>
    <lineage>
        <taxon>Bacteria</taxon>
        <taxon>Fusobacteriati</taxon>
        <taxon>Fusobacteriota</taxon>
        <taxon>Fusobacteriia</taxon>
        <taxon>Fusobacteriales</taxon>
        <taxon>Fusobacteriaceae</taxon>
        <taxon>Fusobacterium</taxon>
    </lineage>
</organism>
<dbReference type="GeneID" id="78456417"/>
<evidence type="ECO:0000313" key="1">
    <source>
        <dbReference type="EMBL" id="SQJ08938.1"/>
    </source>
</evidence>
<gene>
    <name evidence="1" type="ORF">NCTC12112_02266</name>
</gene>
<proteinExistence type="predicted"/>
<dbReference type="Proteomes" id="UP000249008">
    <property type="component" value="Chromosome 1"/>
</dbReference>
<dbReference type="AlphaFoldDB" id="A0AAX2JC93"/>
<name>A0AAX2JC93_9FUSO</name>
<accession>A0AAX2JC93</accession>
<sequence>MILKHEKYKNVTVTVKGKEIVFAEGRADVPDTLLCKELLRNPSIKEVKEEIIEEEK</sequence>
<protein>
    <submittedName>
        <fullName evidence="1">Uncharacterized protein</fullName>
    </submittedName>
</protein>